<dbReference type="Gene3D" id="2.60.40.640">
    <property type="match status" value="1"/>
</dbReference>
<accession>A0AA39L8K3</accession>
<gene>
    <name evidence="2" type="ORF">NLU13_4834</name>
</gene>
<organism evidence="2 3">
    <name type="scientific">Sarocladium strictum</name>
    <name type="common">Black bundle disease fungus</name>
    <name type="synonym">Acremonium strictum</name>
    <dbReference type="NCBI Taxonomy" id="5046"/>
    <lineage>
        <taxon>Eukaryota</taxon>
        <taxon>Fungi</taxon>
        <taxon>Dikarya</taxon>
        <taxon>Ascomycota</taxon>
        <taxon>Pezizomycotina</taxon>
        <taxon>Sordariomycetes</taxon>
        <taxon>Hypocreomycetidae</taxon>
        <taxon>Hypocreales</taxon>
        <taxon>Sarocladiaceae</taxon>
        <taxon>Sarocladium</taxon>
    </lineage>
</organism>
<comment type="caution">
    <text evidence="2">The sequence shown here is derived from an EMBL/GenBank/DDBJ whole genome shotgun (WGS) entry which is preliminary data.</text>
</comment>
<proteinExistence type="predicted"/>
<evidence type="ECO:0000313" key="3">
    <source>
        <dbReference type="Proteomes" id="UP001175261"/>
    </source>
</evidence>
<dbReference type="EMBL" id="JAPDFR010000003">
    <property type="protein sequence ID" value="KAK0388591.1"/>
    <property type="molecule type" value="Genomic_DNA"/>
</dbReference>
<dbReference type="AlphaFoldDB" id="A0AA39L8K3"/>
<feature type="region of interest" description="Disordered" evidence="1">
    <location>
        <begin position="294"/>
        <end position="315"/>
    </location>
</feature>
<feature type="compositionally biased region" description="Polar residues" evidence="1">
    <location>
        <begin position="299"/>
        <end position="315"/>
    </location>
</feature>
<dbReference type="Proteomes" id="UP001175261">
    <property type="component" value="Unassembled WGS sequence"/>
</dbReference>
<evidence type="ECO:0000256" key="1">
    <source>
        <dbReference type="SAM" id="MobiDB-lite"/>
    </source>
</evidence>
<dbReference type="InterPro" id="IPR039634">
    <property type="entry name" value="Bul1-like"/>
</dbReference>
<sequence length="498" mass="54406">MATLLGASTRPLGAAGANVAHKSALAIKLDGHYSSKVYTSGSKVTGQVEVLSQHDVQYDDFEIIFTGVSSTRLDFVQQYTCNSWRPFMKLRMPLEEDQLPRNNIFRAGQRYIIPFHFVVPHQLTIGACSHNVSNPDVQQQHLRMPPSVGCWEYDDMAPDMAEIQYAVKVRALRRVQGPEEPLKLMAADHVLKVLPASPEEAPIDVSFRDEAYKLAKSKTIRKSLFSSKSGKLSADTAQPAAVMLSADGHTASGSSARVNLQFVPDSTDTAPPKINSVSAKLQVTTFFSGGAVDHLPNLGSRTSHRGTPSLSYSNNVCLTNNKSVDTVSWKREEVPQLIRRDSGYSSYADNSSDSDNVDSRSSSRDPSRSKDKSAKKSSPVRHTATIDVPVNPPTNGKKIWLPTFHNCLISRTYALQLTLSVGPTNTTLNLVMPLQIGVETIHDPQGGELPSFETAIAEAEAEEANAFFQPRVMQIPQMPQQSVLPGYESLGRQSVAVA</sequence>
<protein>
    <recommendedName>
        <fullName evidence="4">Arrestin</fullName>
    </recommendedName>
</protein>
<dbReference type="PANTHER" id="PTHR31904:SF1">
    <property type="entry name" value="BYPASS OF STOP CODON PROTEIN 5-RELATED"/>
    <property type="match status" value="1"/>
</dbReference>
<dbReference type="PANTHER" id="PTHR31904">
    <property type="entry name" value="BYPASS OF STOP CODON PROTEIN 5-RELATED"/>
    <property type="match status" value="1"/>
</dbReference>
<feature type="region of interest" description="Disordered" evidence="1">
    <location>
        <begin position="340"/>
        <end position="389"/>
    </location>
</feature>
<dbReference type="InterPro" id="IPR014752">
    <property type="entry name" value="Arrestin-like_C"/>
</dbReference>
<feature type="compositionally biased region" description="Low complexity" evidence="1">
    <location>
        <begin position="343"/>
        <end position="354"/>
    </location>
</feature>
<feature type="compositionally biased region" description="Basic and acidic residues" evidence="1">
    <location>
        <begin position="357"/>
        <end position="374"/>
    </location>
</feature>
<evidence type="ECO:0008006" key="4">
    <source>
        <dbReference type="Google" id="ProtNLM"/>
    </source>
</evidence>
<reference evidence="2" key="1">
    <citation type="submission" date="2022-10" db="EMBL/GenBank/DDBJ databases">
        <title>Determination and structural analysis of whole genome sequence of Sarocladium strictum F4-1.</title>
        <authorList>
            <person name="Hu L."/>
            <person name="Jiang Y."/>
        </authorList>
    </citation>
    <scope>NUCLEOTIDE SEQUENCE</scope>
    <source>
        <strain evidence="2">F4-1</strain>
    </source>
</reference>
<name>A0AA39L8K3_SARSR</name>
<evidence type="ECO:0000313" key="2">
    <source>
        <dbReference type="EMBL" id="KAK0388591.1"/>
    </source>
</evidence>
<keyword evidence="3" id="KW-1185">Reference proteome</keyword>